<keyword evidence="3" id="KW-0813">Transport</keyword>
<evidence type="ECO:0000313" key="10">
    <source>
        <dbReference type="Proteomes" id="UP001370100"/>
    </source>
</evidence>
<dbReference type="RefSeq" id="WP_337712052.1">
    <property type="nucleotide sequence ID" value="NZ_JBBEGL010000001.1"/>
</dbReference>
<dbReference type="InterPro" id="IPR000522">
    <property type="entry name" value="ABC_transptr_permease_BtuC"/>
</dbReference>
<dbReference type="Proteomes" id="UP001370100">
    <property type="component" value="Unassembled WGS sequence"/>
</dbReference>
<feature type="transmembrane region" description="Helical" evidence="8">
    <location>
        <begin position="208"/>
        <end position="226"/>
    </location>
</feature>
<dbReference type="PANTHER" id="PTHR30472:SF24">
    <property type="entry name" value="FERRIC ENTEROBACTIN TRANSPORT SYSTEM PERMEASE PROTEIN FEPG"/>
    <property type="match status" value="1"/>
</dbReference>
<feature type="transmembrane region" description="Helical" evidence="8">
    <location>
        <begin position="291"/>
        <end position="309"/>
    </location>
</feature>
<dbReference type="Pfam" id="PF01032">
    <property type="entry name" value="FecCD"/>
    <property type="match status" value="1"/>
</dbReference>
<accession>A0ABU8MZN5</accession>
<dbReference type="EMBL" id="JBBEGL010000001">
    <property type="protein sequence ID" value="MEJ2885582.1"/>
    <property type="molecule type" value="Genomic_DNA"/>
</dbReference>
<dbReference type="CDD" id="cd06550">
    <property type="entry name" value="TM_ABC_iron-siderophores_like"/>
    <property type="match status" value="1"/>
</dbReference>
<feature type="transmembrane region" description="Helical" evidence="8">
    <location>
        <begin position="27"/>
        <end position="50"/>
    </location>
</feature>
<reference evidence="9 10" key="1">
    <citation type="submission" date="2024-03" db="EMBL/GenBank/DDBJ databases">
        <title>Actinomycetospora sp. OC33-EN06, a novel actinomycete isolated from wild orchid (Aerides multiflora).</title>
        <authorList>
            <person name="Suriyachadkun C."/>
        </authorList>
    </citation>
    <scope>NUCLEOTIDE SEQUENCE [LARGE SCALE GENOMIC DNA]</scope>
    <source>
        <strain evidence="9 10">OC33-EN06</strain>
    </source>
</reference>
<keyword evidence="6 8" id="KW-1133">Transmembrane helix</keyword>
<evidence type="ECO:0000256" key="5">
    <source>
        <dbReference type="ARBA" id="ARBA00022692"/>
    </source>
</evidence>
<keyword evidence="5 8" id="KW-0812">Transmembrane</keyword>
<dbReference type="SUPFAM" id="SSF81345">
    <property type="entry name" value="ABC transporter involved in vitamin B12 uptake, BtuC"/>
    <property type="match status" value="1"/>
</dbReference>
<keyword evidence="10" id="KW-1185">Reference proteome</keyword>
<dbReference type="PANTHER" id="PTHR30472">
    <property type="entry name" value="FERRIC ENTEROBACTIN TRANSPORT SYSTEM PERMEASE PROTEIN"/>
    <property type="match status" value="1"/>
</dbReference>
<name>A0ABU8MZN5_9PSEU</name>
<evidence type="ECO:0000256" key="4">
    <source>
        <dbReference type="ARBA" id="ARBA00022475"/>
    </source>
</evidence>
<proteinExistence type="inferred from homology"/>
<comment type="caution">
    <text evidence="9">The sequence shown here is derived from an EMBL/GenBank/DDBJ whole genome shotgun (WGS) entry which is preliminary data.</text>
</comment>
<evidence type="ECO:0000256" key="8">
    <source>
        <dbReference type="SAM" id="Phobius"/>
    </source>
</evidence>
<evidence type="ECO:0000313" key="9">
    <source>
        <dbReference type="EMBL" id="MEJ2885582.1"/>
    </source>
</evidence>
<comment type="subcellular location">
    <subcellularLocation>
        <location evidence="1">Cell membrane</location>
        <topology evidence="1">Multi-pass membrane protein</topology>
    </subcellularLocation>
</comment>
<evidence type="ECO:0000256" key="6">
    <source>
        <dbReference type="ARBA" id="ARBA00022989"/>
    </source>
</evidence>
<feature type="transmembrane region" description="Helical" evidence="8">
    <location>
        <begin position="137"/>
        <end position="154"/>
    </location>
</feature>
<evidence type="ECO:0000256" key="1">
    <source>
        <dbReference type="ARBA" id="ARBA00004651"/>
    </source>
</evidence>
<evidence type="ECO:0000256" key="3">
    <source>
        <dbReference type="ARBA" id="ARBA00022448"/>
    </source>
</evidence>
<feature type="transmembrane region" description="Helical" evidence="8">
    <location>
        <begin position="111"/>
        <end position="131"/>
    </location>
</feature>
<feature type="transmembrane region" description="Helical" evidence="8">
    <location>
        <begin position="81"/>
        <end position="99"/>
    </location>
</feature>
<comment type="similarity">
    <text evidence="2">Belongs to the binding-protein-dependent transport system permease family. FecCD subfamily.</text>
</comment>
<dbReference type="InterPro" id="IPR037294">
    <property type="entry name" value="ABC_BtuC-like"/>
</dbReference>
<protein>
    <submittedName>
        <fullName evidence="9">Iron chelate uptake ABC transporter family permease subunit</fullName>
    </submittedName>
</protein>
<feature type="transmembrane region" description="Helical" evidence="8">
    <location>
        <begin position="321"/>
        <end position="345"/>
    </location>
</feature>
<feature type="transmembrane region" description="Helical" evidence="8">
    <location>
        <begin position="166"/>
        <end position="188"/>
    </location>
</feature>
<evidence type="ECO:0000256" key="7">
    <source>
        <dbReference type="ARBA" id="ARBA00023136"/>
    </source>
</evidence>
<keyword evidence="7 8" id="KW-0472">Membrane</keyword>
<feature type="transmembrane region" description="Helical" evidence="8">
    <location>
        <begin position="255"/>
        <end position="279"/>
    </location>
</feature>
<dbReference type="Gene3D" id="1.10.3470.10">
    <property type="entry name" value="ABC transporter involved in vitamin B12 uptake, BtuC"/>
    <property type="match status" value="1"/>
</dbReference>
<evidence type="ECO:0000256" key="2">
    <source>
        <dbReference type="ARBA" id="ARBA00007935"/>
    </source>
</evidence>
<gene>
    <name evidence="9" type="ORF">WCD41_03910</name>
</gene>
<sequence length="350" mass="34913">MSTPLVTGRLLRLGGGRISLRVGPRSVAVGAVAALIVVVGALVSLTTGAFPLTLAEVGETLVGQGSRATEFVVLDQRLPRLVLAVLVGAALAVSGAVLQSLSRNALGSPDVIGFTTGASTGALVAIVTFGAGTLGTSLGALLGGIVTALVVVTLSAGRGTQGLRMVLIGIGIGAALLAVNSWLITTAVLQTAVDAQAWLLGDLSNRGWPQILALGVGVVVLLPVLFGMARRLSLLELGDRPAGALGVDVGRTRTILLLCAVALAAASTAAAGPIPFLALAAPQIARSLTRAATPVLVPSALCGAALLVVSDLAVTRLFSPVPLPVGIATGLIGGLYLVVLLVRLWRGSTT</sequence>
<organism evidence="9 10">
    <name type="scientific">Actinomycetospora aeridis</name>
    <dbReference type="NCBI Taxonomy" id="3129231"/>
    <lineage>
        <taxon>Bacteria</taxon>
        <taxon>Bacillati</taxon>
        <taxon>Actinomycetota</taxon>
        <taxon>Actinomycetes</taxon>
        <taxon>Pseudonocardiales</taxon>
        <taxon>Pseudonocardiaceae</taxon>
        <taxon>Actinomycetospora</taxon>
    </lineage>
</organism>
<keyword evidence="4" id="KW-1003">Cell membrane</keyword>